<evidence type="ECO:0000256" key="14">
    <source>
        <dbReference type="SAM" id="MobiDB-lite"/>
    </source>
</evidence>
<dbReference type="AlphaFoldDB" id="A0A2Z7DAF7"/>
<dbReference type="CDD" id="cd03801">
    <property type="entry name" value="GT4_PimA-like"/>
    <property type="match status" value="1"/>
</dbReference>
<dbReference type="InterPro" id="IPR041693">
    <property type="entry name" value="Glyco_trans_4_5"/>
</dbReference>
<evidence type="ECO:0000256" key="7">
    <source>
        <dbReference type="ARBA" id="ARBA00022676"/>
    </source>
</evidence>
<feature type="compositionally biased region" description="Acidic residues" evidence="14">
    <location>
        <begin position="1"/>
        <end position="12"/>
    </location>
</feature>
<keyword evidence="17" id="KW-1185">Reference proteome</keyword>
<dbReference type="GO" id="GO:0051028">
    <property type="term" value="P:mRNA transport"/>
    <property type="evidence" value="ECO:0007669"/>
    <property type="project" value="UniProtKB-KW"/>
</dbReference>
<dbReference type="EMBL" id="KQ988415">
    <property type="protein sequence ID" value="KZV56086.1"/>
    <property type="molecule type" value="Genomic_DNA"/>
</dbReference>
<feature type="compositionally biased region" description="Basic and acidic residues" evidence="14">
    <location>
        <begin position="222"/>
        <end position="236"/>
    </location>
</feature>
<keyword evidence="4" id="KW-0813">Transport</keyword>
<dbReference type="Pfam" id="PF16994">
    <property type="entry name" value="Glyco_trans_4_5"/>
    <property type="match status" value="1"/>
</dbReference>
<keyword evidence="12" id="KW-0508">mRNA splicing</keyword>
<feature type="compositionally biased region" description="Basic and acidic residues" evidence="14">
    <location>
        <begin position="178"/>
        <end position="207"/>
    </location>
</feature>
<keyword evidence="10" id="KW-0694">RNA-binding</keyword>
<feature type="domain" description="Btz" evidence="15">
    <location>
        <begin position="119"/>
        <end position="221"/>
    </location>
</feature>
<feature type="compositionally biased region" description="Basic residues" evidence="14">
    <location>
        <begin position="208"/>
        <end position="221"/>
    </location>
</feature>
<keyword evidence="7" id="KW-0328">Glycosyltransferase</keyword>
<dbReference type="Gene3D" id="3.40.50.2000">
    <property type="entry name" value="Glycogen Phosphorylase B"/>
    <property type="match status" value="1"/>
</dbReference>
<feature type="region of interest" description="Disordered" evidence="14">
    <location>
        <begin position="385"/>
        <end position="472"/>
    </location>
</feature>
<dbReference type="InterPro" id="IPR001296">
    <property type="entry name" value="Glyco_trans_1"/>
</dbReference>
<comment type="subcellular location">
    <subcellularLocation>
        <location evidence="2">Cytoplasm</location>
    </subcellularLocation>
    <subcellularLocation>
        <location evidence="1">Nucleus</location>
    </subcellularLocation>
</comment>
<organism evidence="16 17">
    <name type="scientific">Dorcoceras hygrometricum</name>
    <dbReference type="NCBI Taxonomy" id="472368"/>
    <lineage>
        <taxon>Eukaryota</taxon>
        <taxon>Viridiplantae</taxon>
        <taxon>Streptophyta</taxon>
        <taxon>Embryophyta</taxon>
        <taxon>Tracheophyta</taxon>
        <taxon>Spermatophyta</taxon>
        <taxon>Magnoliopsida</taxon>
        <taxon>eudicotyledons</taxon>
        <taxon>Gunneridae</taxon>
        <taxon>Pentapetalae</taxon>
        <taxon>asterids</taxon>
        <taxon>lamiids</taxon>
        <taxon>Lamiales</taxon>
        <taxon>Gesneriaceae</taxon>
        <taxon>Didymocarpoideae</taxon>
        <taxon>Trichosporeae</taxon>
        <taxon>Loxocarpinae</taxon>
        <taxon>Dorcoceras</taxon>
    </lineage>
</organism>
<keyword evidence="8" id="KW-0509">mRNA transport</keyword>
<dbReference type="Pfam" id="PF00534">
    <property type="entry name" value="Glycos_transf_1"/>
    <property type="match status" value="1"/>
</dbReference>
<dbReference type="PANTHER" id="PTHR46837">
    <property type="entry name" value="PROTEIN MLN51 HOMOLOG"/>
    <property type="match status" value="1"/>
</dbReference>
<evidence type="ECO:0000256" key="1">
    <source>
        <dbReference type="ARBA" id="ARBA00004123"/>
    </source>
</evidence>
<dbReference type="OrthoDB" id="512920at2759"/>
<evidence type="ECO:0000313" key="17">
    <source>
        <dbReference type="Proteomes" id="UP000250235"/>
    </source>
</evidence>
<feature type="compositionally biased region" description="Polar residues" evidence="14">
    <location>
        <begin position="385"/>
        <end position="401"/>
    </location>
</feature>
<dbReference type="InterPro" id="IPR018545">
    <property type="entry name" value="Btz_dom"/>
</dbReference>
<feature type="compositionally biased region" description="Acidic residues" evidence="14">
    <location>
        <begin position="48"/>
        <end position="76"/>
    </location>
</feature>
<evidence type="ECO:0000256" key="5">
    <source>
        <dbReference type="ARBA" id="ARBA00022490"/>
    </source>
</evidence>
<name>A0A2Z7DAF7_9LAMI</name>
<evidence type="ECO:0000259" key="15">
    <source>
        <dbReference type="SMART" id="SM01044"/>
    </source>
</evidence>
<evidence type="ECO:0000256" key="2">
    <source>
        <dbReference type="ARBA" id="ARBA00004496"/>
    </source>
</evidence>
<keyword evidence="13" id="KW-0539">Nucleus</keyword>
<dbReference type="GO" id="GO:0000184">
    <property type="term" value="P:nuclear-transcribed mRNA catabolic process, nonsense-mediated decay"/>
    <property type="evidence" value="ECO:0007669"/>
    <property type="project" value="UniProtKB-KW"/>
</dbReference>
<gene>
    <name evidence="16" type="ORF">F511_06103</name>
</gene>
<dbReference type="GO" id="GO:0035145">
    <property type="term" value="C:exon-exon junction complex"/>
    <property type="evidence" value="ECO:0007669"/>
    <property type="project" value="InterPro"/>
</dbReference>
<feature type="region of interest" description="Disordered" evidence="14">
    <location>
        <begin position="1"/>
        <end position="76"/>
    </location>
</feature>
<dbReference type="SMART" id="SM01044">
    <property type="entry name" value="Btz"/>
    <property type="match status" value="1"/>
</dbReference>
<evidence type="ECO:0000256" key="6">
    <source>
        <dbReference type="ARBA" id="ARBA00022664"/>
    </source>
</evidence>
<dbReference type="GO" id="GO:0005737">
    <property type="term" value="C:cytoplasm"/>
    <property type="evidence" value="ECO:0007669"/>
    <property type="project" value="UniProtKB-SubCell"/>
</dbReference>
<proteinExistence type="inferred from homology"/>
<accession>A0A2Z7DAF7</accession>
<dbReference type="Pfam" id="PF09405">
    <property type="entry name" value="Btz"/>
    <property type="match status" value="1"/>
</dbReference>
<evidence type="ECO:0000256" key="10">
    <source>
        <dbReference type="ARBA" id="ARBA00022884"/>
    </source>
</evidence>
<feature type="region of interest" description="Disordered" evidence="14">
    <location>
        <begin position="305"/>
        <end position="341"/>
    </location>
</feature>
<reference evidence="16 17" key="1">
    <citation type="journal article" date="2015" name="Proc. Natl. Acad. Sci. U.S.A.">
        <title>The resurrection genome of Boea hygrometrica: A blueprint for survival of dehydration.</title>
        <authorList>
            <person name="Xiao L."/>
            <person name="Yang G."/>
            <person name="Zhang L."/>
            <person name="Yang X."/>
            <person name="Zhao S."/>
            <person name="Ji Z."/>
            <person name="Zhou Q."/>
            <person name="Hu M."/>
            <person name="Wang Y."/>
            <person name="Chen M."/>
            <person name="Xu Y."/>
            <person name="Jin H."/>
            <person name="Xiao X."/>
            <person name="Hu G."/>
            <person name="Bao F."/>
            <person name="Hu Y."/>
            <person name="Wan P."/>
            <person name="Li L."/>
            <person name="Deng X."/>
            <person name="Kuang T."/>
            <person name="Xiang C."/>
            <person name="Zhu J.K."/>
            <person name="Oliver M.J."/>
            <person name="He Y."/>
        </authorList>
    </citation>
    <scope>NUCLEOTIDE SEQUENCE [LARGE SCALE GENOMIC DNA]</scope>
    <source>
        <strain evidence="17">cv. XS01</strain>
    </source>
</reference>
<dbReference type="GO" id="GO:0003729">
    <property type="term" value="F:mRNA binding"/>
    <property type="evidence" value="ECO:0007669"/>
    <property type="project" value="InterPro"/>
</dbReference>
<feature type="compositionally biased region" description="Polar residues" evidence="14">
    <location>
        <begin position="237"/>
        <end position="248"/>
    </location>
</feature>
<evidence type="ECO:0000256" key="13">
    <source>
        <dbReference type="ARBA" id="ARBA00023242"/>
    </source>
</evidence>
<dbReference type="GO" id="GO:0006397">
    <property type="term" value="P:mRNA processing"/>
    <property type="evidence" value="ECO:0007669"/>
    <property type="project" value="UniProtKB-KW"/>
</dbReference>
<evidence type="ECO:0000256" key="3">
    <source>
        <dbReference type="ARBA" id="ARBA00009548"/>
    </source>
</evidence>
<comment type="similarity">
    <text evidence="3">Belongs to the CASC3 family.</text>
</comment>
<feature type="compositionally biased region" description="Basic and acidic residues" evidence="14">
    <location>
        <begin position="35"/>
        <end position="47"/>
    </location>
</feature>
<dbReference type="SUPFAM" id="SSF53756">
    <property type="entry name" value="UDP-Glycosyltransferase/glycogen phosphorylase"/>
    <property type="match status" value="1"/>
</dbReference>
<evidence type="ECO:0000256" key="11">
    <source>
        <dbReference type="ARBA" id="ARBA00023161"/>
    </source>
</evidence>
<keyword evidence="11" id="KW-0866">Nonsense-mediated mRNA decay</keyword>
<feature type="compositionally biased region" description="Low complexity" evidence="14">
    <location>
        <begin position="271"/>
        <end position="292"/>
    </location>
</feature>
<keyword evidence="9" id="KW-0810">Translation regulation</keyword>
<evidence type="ECO:0000313" key="16">
    <source>
        <dbReference type="EMBL" id="KZV56086.1"/>
    </source>
</evidence>
<feature type="compositionally biased region" description="Polar residues" evidence="14">
    <location>
        <begin position="445"/>
        <end position="467"/>
    </location>
</feature>
<evidence type="ECO:0000256" key="4">
    <source>
        <dbReference type="ARBA" id="ARBA00022448"/>
    </source>
</evidence>
<evidence type="ECO:0000256" key="8">
    <source>
        <dbReference type="ARBA" id="ARBA00022816"/>
    </source>
</evidence>
<keyword evidence="5" id="KW-0963">Cytoplasm</keyword>
<dbReference type="GO" id="GO:0006417">
    <property type="term" value="P:regulation of translation"/>
    <property type="evidence" value="ECO:0007669"/>
    <property type="project" value="UniProtKB-KW"/>
</dbReference>
<dbReference type="PANTHER" id="PTHR46837:SF5">
    <property type="entry name" value="PROTEIN MLN51 HOMOLOG"/>
    <property type="match status" value="1"/>
</dbReference>
<evidence type="ECO:0000256" key="9">
    <source>
        <dbReference type="ARBA" id="ARBA00022845"/>
    </source>
</evidence>
<protein>
    <recommendedName>
        <fullName evidence="15">Btz domain-containing protein</fullName>
    </recommendedName>
</protein>
<dbReference type="Proteomes" id="UP000250235">
    <property type="component" value="Unassembled WGS sequence"/>
</dbReference>
<keyword evidence="7" id="KW-0808">Transferase</keyword>
<dbReference type="InterPro" id="IPR044796">
    <property type="entry name" value="MLN51_plant"/>
</dbReference>
<sequence>MAGEEVEYESDPEETKLSLKMRRRVASDDEEEEGESRREKPIRRIDDSEGESEGAAAEYEDELDEDEEDYEEDEDYVDEEIEEAGYQERGNMRDGAVEVDAERAVVGKVVGDGNTVEGVEEEVAEVNGDNNVDGGEHEGEKKVIEPYAVPTAGAFYMHDDRFRDNAGGRHRRMLGGRKLWESKDERKWGHDKFEELTVQERRYEERRRGSRGGRYRGRGRNRGADNENARGNRSREYANNSSQTNNHLDNPPKGGVRGRGPRRSGKLVDNPSFVSSERASESASNSEPSVVNPRKQVFASNLSIASPPFYPSGSSIKDNTVPDKKDVHSGSINRNGLPSVGDGNFSGPQSSAMLRGKSIVNSIGVDKLSIDDSFSMVPAKPSNNMHMPVSSSPSINPTQPQVRGHGRGIPSLTQVAYRPHTVPNNQPNRVPPPGQLQAVPRNPVQPRSQSSVGQQFTRVPSGSQASSPPRAAGVVNAYEPGELESPSEIGKSKNLLVAKGKGNLQGSVRAHVIGASGNAQGDQNFPSFLPFMQFGGQHPGGMGVPAVGMAFPGYVGQPQLGGNSEMTWLPVLAGPAGALGASYCPPYFSVDGSYHTRPSGQSTSVISASSNENNAAKVVTDLKPELRHEQYLSRTVLGSSQIMWWIMENRREYFNRTKLVLNRVKKLIFLSESQSKQWLTWCQEENIHLKTEPALVPLSVNDELAFAAGIPCSLNTPSFTPEKMLEKRQLLRSAVRKEMGLTDEDMLLITLSSINPGKGQFLLLESARMLLEQGQMLNDSDIKDPTAIDHDYYSRALLQNWKNVAGSTNESSSVDGSSLHQSTLRKKYKFLPKLVTDKNKSGPLVFDRDAGMRKQLLESVEEKKQNLKILIGSVGSKSNKARYVKTLLKYLSVHSKVSESVLWTPTTTRVASLYAAADVYVMNSQGIGETFGRVTIEAMAFGLPVLGTDSGGTKEIVEHNITGLLHRVGRPGAQILARNLEFLLQNPSARREMGTKGRQKVKKMYLKKHMYQKFGEVLYSSMRIK</sequence>
<dbReference type="GO" id="GO:0016757">
    <property type="term" value="F:glycosyltransferase activity"/>
    <property type="evidence" value="ECO:0007669"/>
    <property type="project" value="UniProtKB-KW"/>
</dbReference>
<evidence type="ECO:0000256" key="12">
    <source>
        <dbReference type="ARBA" id="ARBA00023187"/>
    </source>
</evidence>
<dbReference type="GO" id="GO:0008380">
    <property type="term" value="P:RNA splicing"/>
    <property type="evidence" value="ECO:0007669"/>
    <property type="project" value="UniProtKB-KW"/>
</dbReference>
<feature type="region of interest" description="Disordered" evidence="14">
    <location>
        <begin position="161"/>
        <end position="292"/>
    </location>
</feature>
<keyword evidence="6" id="KW-0507">mRNA processing</keyword>